<dbReference type="InterPro" id="IPR003644">
    <property type="entry name" value="Calx_beta"/>
</dbReference>
<dbReference type="PANTHER" id="PTHR11878:SF76">
    <property type="entry name" value="CALX-BETA DOMAIN-CONTAINING PROTEIN"/>
    <property type="match status" value="1"/>
</dbReference>
<dbReference type="SMART" id="SM00237">
    <property type="entry name" value="Calx_beta"/>
    <property type="match status" value="2"/>
</dbReference>
<accession>A0A9D4RB55</accession>
<sequence length="833" mass="91519">MPAFVTVDNVTVDLNNYTCSYKGIILPLVSEYTWSVGGRAFLYLVGMLWVFLAVAIIADVFMCAIERITSKTTIVRVPDPNADGGVRVMEVKVWNNTVANLSLMALGTSAPEILLSVIETFGNGFLAGELGPGTIVGSAAFNLLVISGICIMAVPSPETRRVKQIKVYCVTAFFCIFAYVWMAIVLMASSPNIVEVWEAVVTFVFFIILVVVSYLADRNFCMGEKERQPDGAVGFALVNSSGDEEAQQTEEEESENEKLRRIARNLSHEVRDGDLTEAEAARLAIAKANENTSHNRLWYRVNATRMLAGGRRLIPKVLSNFQELYDHIQLAPQERMDKDHTPRGNDHTAGGTKAVVEFTAAAISVLENEGKVRIGLRRYGKTEIPCTVHVETINGTALANEDYKHFSDDVKFAQHEELRQIYIEIVDDMEWEPDEFFFVKLSIPEKEDGSHKHIAIGDISINQVTIIDDDEPGKLEFARPSLVVKESHYVARIPVNRVNGCDGHVSVKWITSDITAKEGTDYTGKEGLLVFDNQESNKTIDIPLFESKKKERDECFAIELGECDGGAQVGKIKKCIVSIVNDEDFDGIVSRLMNMTKANIGGMALESSTWLQQFHDAMNVNGGDTENAAFIDYVLHFLSFGWKIIFAFIPPAKYLGGWPTFWVSLAIIGILTAIINDLAATFGCLIGLPDAITAITFVALGTSMPDTFASKTAAMNEKTADSSVGNVNGSNSVNVFLGLGLPWLISSIYWAVKGKQFEVPAGSMGFSVVVYVVVALMALALLAVRRYSVAFGRAELGGPQRTKVISGVFLIFLWLIYVILSSLQATGTINVNF</sequence>
<feature type="transmembrane region" description="Helical" evidence="20">
    <location>
        <begin position="130"/>
        <end position="155"/>
    </location>
</feature>
<gene>
    <name evidence="22" type="ORF">DPMN_024683</name>
</gene>
<keyword evidence="23" id="KW-1185">Reference proteome</keyword>
<feature type="domain" description="Calx-beta" evidence="21">
    <location>
        <begin position="345"/>
        <end position="442"/>
    </location>
</feature>
<keyword evidence="17" id="KW-0325">Glycoprotein</keyword>
<feature type="transmembrane region" description="Helical" evidence="20">
    <location>
        <begin position="97"/>
        <end position="118"/>
    </location>
</feature>
<evidence type="ECO:0000256" key="20">
    <source>
        <dbReference type="SAM" id="Phobius"/>
    </source>
</evidence>
<keyword evidence="15" id="KW-0406">Ion transport</keyword>
<evidence type="ECO:0000256" key="12">
    <source>
        <dbReference type="ARBA" id="ARBA00022860"/>
    </source>
</evidence>
<evidence type="ECO:0000313" key="22">
    <source>
        <dbReference type="EMBL" id="KAH3861749.1"/>
    </source>
</evidence>
<reference evidence="22" key="2">
    <citation type="submission" date="2020-11" db="EMBL/GenBank/DDBJ databases">
        <authorList>
            <person name="McCartney M.A."/>
            <person name="Auch B."/>
            <person name="Kono T."/>
            <person name="Mallez S."/>
            <person name="Becker A."/>
            <person name="Gohl D.M."/>
            <person name="Silverstein K.A.T."/>
            <person name="Koren S."/>
            <person name="Bechman K.B."/>
            <person name="Herman A."/>
            <person name="Abrahante J.E."/>
            <person name="Garbe J."/>
        </authorList>
    </citation>
    <scope>NUCLEOTIDE SEQUENCE</scope>
    <source>
        <strain evidence="22">Duluth1</strain>
        <tissue evidence="22">Whole animal</tissue>
    </source>
</reference>
<evidence type="ECO:0000256" key="16">
    <source>
        <dbReference type="ARBA" id="ARBA00023136"/>
    </source>
</evidence>
<keyword evidence="9" id="KW-0732">Signal</keyword>
<evidence type="ECO:0000256" key="14">
    <source>
        <dbReference type="ARBA" id="ARBA00023053"/>
    </source>
</evidence>
<keyword evidence="4" id="KW-0050">Antiport</keyword>
<comment type="caution">
    <text evidence="22">The sequence shown here is derived from an EMBL/GenBank/DDBJ whole genome shotgun (WGS) entry which is preliminary data.</text>
</comment>
<dbReference type="GO" id="GO:0042383">
    <property type="term" value="C:sarcolemma"/>
    <property type="evidence" value="ECO:0007669"/>
    <property type="project" value="TreeGrafter"/>
</dbReference>
<evidence type="ECO:0000256" key="15">
    <source>
        <dbReference type="ARBA" id="ARBA00023065"/>
    </source>
</evidence>
<feature type="transmembrane region" description="Helical" evidence="20">
    <location>
        <begin position="196"/>
        <end position="216"/>
    </location>
</feature>
<dbReference type="GO" id="GO:0098794">
    <property type="term" value="C:postsynapse"/>
    <property type="evidence" value="ECO:0007669"/>
    <property type="project" value="TreeGrafter"/>
</dbReference>
<dbReference type="OrthoDB" id="418484at2759"/>
<feature type="transmembrane region" description="Helical" evidence="20">
    <location>
        <begin position="655"/>
        <end position="675"/>
    </location>
</feature>
<evidence type="ECO:0000256" key="8">
    <source>
        <dbReference type="ARBA" id="ARBA00022723"/>
    </source>
</evidence>
<feature type="transmembrane region" description="Helical" evidence="20">
    <location>
        <begin position="682"/>
        <end position="701"/>
    </location>
</feature>
<evidence type="ECO:0000256" key="17">
    <source>
        <dbReference type="ARBA" id="ARBA00023180"/>
    </source>
</evidence>
<comment type="catalytic activity">
    <reaction evidence="19">
        <text>Ca(2+)(in) + 3 Na(+)(out) = Ca(2+)(out) + 3 Na(+)(in)</text>
        <dbReference type="Rhea" id="RHEA:69955"/>
        <dbReference type="ChEBI" id="CHEBI:29101"/>
        <dbReference type="ChEBI" id="CHEBI:29108"/>
    </reaction>
</comment>
<keyword evidence="13 20" id="KW-1133">Transmembrane helix</keyword>
<keyword evidence="6" id="KW-0109">Calcium transport</keyword>
<proteinExistence type="inferred from homology"/>
<dbReference type="InterPro" id="IPR004837">
    <property type="entry name" value="NaCa_Exmemb"/>
</dbReference>
<keyword evidence="11" id="KW-0106">Calcium</keyword>
<dbReference type="PRINTS" id="PR01259">
    <property type="entry name" value="NACAEXCHNGR"/>
</dbReference>
<keyword evidence="7 20" id="KW-0812">Transmembrane</keyword>
<dbReference type="Pfam" id="PF03160">
    <property type="entry name" value="Calx-beta"/>
    <property type="match status" value="1"/>
</dbReference>
<dbReference type="SUPFAM" id="SSF141072">
    <property type="entry name" value="CalX-like"/>
    <property type="match status" value="2"/>
</dbReference>
<comment type="similarity">
    <text evidence="2">Belongs to the Ca(2+):cation antiporter (CaCA) (TC 2.A.19) family. SLC8 subfamily.</text>
</comment>
<evidence type="ECO:0000259" key="21">
    <source>
        <dbReference type="SMART" id="SM00237"/>
    </source>
</evidence>
<evidence type="ECO:0000256" key="5">
    <source>
        <dbReference type="ARBA" id="ARBA00022475"/>
    </source>
</evidence>
<evidence type="ECO:0000256" key="11">
    <source>
        <dbReference type="ARBA" id="ARBA00022837"/>
    </source>
</evidence>
<comment type="subcellular location">
    <subcellularLocation>
        <location evidence="1">Cell membrane</location>
        <topology evidence="1">Multi-pass membrane protein</topology>
    </subcellularLocation>
</comment>
<dbReference type="GO" id="GO:0007154">
    <property type="term" value="P:cell communication"/>
    <property type="evidence" value="ECO:0007669"/>
    <property type="project" value="InterPro"/>
</dbReference>
<evidence type="ECO:0000256" key="10">
    <source>
        <dbReference type="ARBA" id="ARBA00022737"/>
    </source>
</evidence>
<keyword evidence="18" id="KW-0739">Sodium transport</keyword>
<keyword evidence="16 20" id="KW-0472">Membrane</keyword>
<dbReference type="GO" id="GO:0098703">
    <property type="term" value="P:calcium ion import across plasma membrane"/>
    <property type="evidence" value="ECO:0007669"/>
    <property type="project" value="TreeGrafter"/>
</dbReference>
<dbReference type="InterPro" id="IPR044880">
    <property type="entry name" value="NCX_ion-bd_dom_sf"/>
</dbReference>
<keyword evidence="5" id="KW-1003">Cell membrane</keyword>
<dbReference type="GO" id="GO:0046872">
    <property type="term" value="F:metal ion binding"/>
    <property type="evidence" value="ECO:0007669"/>
    <property type="project" value="UniProtKB-KW"/>
</dbReference>
<dbReference type="InterPro" id="IPR038081">
    <property type="entry name" value="CalX-like_sf"/>
</dbReference>
<evidence type="ECO:0000256" key="3">
    <source>
        <dbReference type="ARBA" id="ARBA00022448"/>
    </source>
</evidence>
<keyword evidence="8" id="KW-0479">Metal-binding</keyword>
<dbReference type="InterPro" id="IPR004836">
    <property type="entry name" value="Na_Ca_Ex"/>
</dbReference>
<evidence type="ECO:0000256" key="19">
    <source>
        <dbReference type="ARBA" id="ARBA00033667"/>
    </source>
</evidence>
<dbReference type="GO" id="GO:0005516">
    <property type="term" value="F:calmodulin binding"/>
    <property type="evidence" value="ECO:0007669"/>
    <property type="project" value="UniProtKB-KW"/>
</dbReference>
<name>A0A9D4RB55_DREPO</name>
<organism evidence="22 23">
    <name type="scientific">Dreissena polymorpha</name>
    <name type="common">Zebra mussel</name>
    <name type="synonym">Mytilus polymorpha</name>
    <dbReference type="NCBI Taxonomy" id="45954"/>
    <lineage>
        <taxon>Eukaryota</taxon>
        <taxon>Metazoa</taxon>
        <taxon>Spiralia</taxon>
        <taxon>Lophotrochozoa</taxon>
        <taxon>Mollusca</taxon>
        <taxon>Bivalvia</taxon>
        <taxon>Autobranchia</taxon>
        <taxon>Heteroconchia</taxon>
        <taxon>Euheterodonta</taxon>
        <taxon>Imparidentia</taxon>
        <taxon>Neoheterodontei</taxon>
        <taxon>Myida</taxon>
        <taxon>Dreissenoidea</taxon>
        <taxon>Dreissenidae</taxon>
        <taxon>Dreissena</taxon>
    </lineage>
</organism>
<dbReference type="Gene3D" id="1.20.1420.30">
    <property type="entry name" value="NCX, central ion-binding region"/>
    <property type="match status" value="2"/>
</dbReference>
<dbReference type="GO" id="GO:0005432">
    <property type="term" value="F:calcium:sodium antiporter activity"/>
    <property type="evidence" value="ECO:0007669"/>
    <property type="project" value="InterPro"/>
</dbReference>
<dbReference type="GO" id="GO:0030424">
    <property type="term" value="C:axon"/>
    <property type="evidence" value="ECO:0007669"/>
    <property type="project" value="TreeGrafter"/>
</dbReference>
<feature type="transmembrane region" description="Helical" evidence="20">
    <location>
        <begin position="733"/>
        <end position="752"/>
    </location>
</feature>
<dbReference type="InterPro" id="IPR051171">
    <property type="entry name" value="CaCA"/>
</dbReference>
<dbReference type="EMBL" id="JAIWYP010000002">
    <property type="protein sequence ID" value="KAH3861749.1"/>
    <property type="molecule type" value="Genomic_DNA"/>
</dbReference>
<feature type="transmembrane region" description="Helical" evidence="20">
    <location>
        <begin position="167"/>
        <end position="190"/>
    </location>
</feature>
<keyword evidence="10" id="KW-0677">Repeat</keyword>
<evidence type="ECO:0000256" key="13">
    <source>
        <dbReference type="ARBA" id="ARBA00022989"/>
    </source>
</evidence>
<evidence type="ECO:0000256" key="6">
    <source>
        <dbReference type="ARBA" id="ARBA00022568"/>
    </source>
</evidence>
<evidence type="ECO:0000256" key="2">
    <source>
        <dbReference type="ARBA" id="ARBA00007489"/>
    </source>
</evidence>
<feature type="transmembrane region" description="Helical" evidence="20">
    <location>
        <begin position="804"/>
        <end position="823"/>
    </location>
</feature>
<evidence type="ECO:0000256" key="1">
    <source>
        <dbReference type="ARBA" id="ARBA00004651"/>
    </source>
</evidence>
<evidence type="ECO:0000313" key="23">
    <source>
        <dbReference type="Proteomes" id="UP000828390"/>
    </source>
</evidence>
<dbReference type="Gene3D" id="2.60.40.2030">
    <property type="match status" value="2"/>
</dbReference>
<evidence type="ECO:0000256" key="7">
    <source>
        <dbReference type="ARBA" id="ARBA00022692"/>
    </source>
</evidence>
<dbReference type="Proteomes" id="UP000828390">
    <property type="component" value="Unassembled WGS sequence"/>
</dbReference>
<dbReference type="AlphaFoldDB" id="A0A9D4RB55"/>
<feature type="domain" description="Calx-beta" evidence="21">
    <location>
        <begin position="462"/>
        <end position="561"/>
    </location>
</feature>
<reference evidence="22" key="1">
    <citation type="journal article" date="2019" name="bioRxiv">
        <title>The Genome of the Zebra Mussel, Dreissena polymorpha: A Resource for Invasive Species Research.</title>
        <authorList>
            <person name="McCartney M.A."/>
            <person name="Auch B."/>
            <person name="Kono T."/>
            <person name="Mallez S."/>
            <person name="Zhang Y."/>
            <person name="Obille A."/>
            <person name="Becker A."/>
            <person name="Abrahante J.E."/>
            <person name="Garbe J."/>
            <person name="Badalamenti J.P."/>
            <person name="Herman A."/>
            <person name="Mangelson H."/>
            <person name="Liachko I."/>
            <person name="Sullivan S."/>
            <person name="Sone E.D."/>
            <person name="Koren S."/>
            <person name="Silverstein K.A.T."/>
            <person name="Beckman K.B."/>
            <person name="Gohl D.M."/>
        </authorList>
    </citation>
    <scope>NUCLEOTIDE SEQUENCE</scope>
    <source>
        <strain evidence="22">Duluth1</strain>
        <tissue evidence="22">Whole animal</tissue>
    </source>
</reference>
<keyword evidence="14" id="KW-0915">Sodium</keyword>
<evidence type="ECO:0000256" key="9">
    <source>
        <dbReference type="ARBA" id="ARBA00022729"/>
    </source>
</evidence>
<dbReference type="PANTHER" id="PTHR11878">
    <property type="entry name" value="SODIUM/CALCIUM EXCHANGER"/>
    <property type="match status" value="1"/>
</dbReference>
<keyword evidence="12" id="KW-0112">Calmodulin-binding</keyword>
<feature type="transmembrane region" description="Helical" evidence="20">
    <location>
        <begin position="764"/>
        <end position="784"/>
    </location>
</feature>
<protein>
    <recommendedName>
        <fullName evidence="21">Calx-beta domain-containing protein</fullName>
    </recommendedName>
</protein>
<feature type="transmembrane region" description="Helical" evidence="20">
    <location>
        <begin position="40"/>
        <end position="61"/>
    </location>
</feature>
<keyword evidence="3" id="KW-0813">Transport</keyword>
<evidence type="ECO:0000256" key="4">
    <source>
        <dbReference type="ARBA" id="ARBA00022449"/>
    </source>
</evidence>
<dbReference type="Pfam" id="PF01699">
    <property type="entry name" value="Na_Ca_ex"/>
    <property type="match status" value="2"/>
</dbReference>
<evidence type="ECO:0000256" key="18">
    <source>
        <dbReference type="ARBA" id="ARBA00023201"/>
    </source>
</evidence>